<name>A0ABV8IEJ0_9ACTN</name>
<evidence type="ECO:0000313" key="1">
    <source>
        <dbReference type="EMBL" id="MFC4060240.1"/>
    </source>
</evidence>
<accession>A0ABV8IEJ0</accession>
<dbReference type="RefSeq" id="WP_377289303.1">
    <property type="nucleotide sequence ID" value="NZ_JBHSBM010000018.1"/>
</dbReference>
<dbReference type="Proteomes" id="UP001595850">
    <property type="component" value="Unassembled WGS sequence"/>
</dbReference>
<organism evidence="1 2">
    <name type="scientific">Planomonospora corallina</name>
    <dbReference type="NCBI Taxonomy" id="1806052"/>
    <lineage>
        <taxon>Bacteria</taxon>
        <taxon>Bacillati</taxon>
        <taxon>Actinomycetota</taxon>
        <taxon>Actinomycetes</taxon>
        <taxon>Streptosporangiales</taxon>
        <taxon>Streptosporangiaceae</taxon>
        <taxon>Planomonospora</taxon>
    </lineage>
</organism>
<keyword evidence="2" id="KW-1185">Reference proteome</keyword>
<sequence>MNAPTGPPADVLAALFDPRLYLVGNEDGHVELQCHDCWDGGRPLAYLDRHGGTYPDAKVVPVETLPALAGFAHEHLRTRHP</sequence>
<gene>
    <name evidence="1" type="ORF">ACFOWE_18200</name>
</gene>
<evidence type="ECO:0000313" key="2">
    <source>
        <dbReference type="Proteomes" id="UP001595850"/>
    </source>
</evidence>
<reference evidence="2" key="1">
    <citation type="journal article" date="2019" name="Int. J. Syst. Evol. Microbiol.">
        <title>The Global Catalogue of Microorganisms (GCM) 10K type strain sequencing project: providing services to taxonomists for standard genome sequencing and annotation.</title>
        <authorList>
            <consortium name="The Broad Institute Genomics Platform"/>
            <consortium name="The Broad Institute Genome Sequencing Center for Infectious Disease"/>
            <person name="Wu L."/>
            <person name="Ma J."/>
        </authorList>
    </citation>
    <scope>NUCLEOTIDE SEQUENCE [LARGE SCALE GENOMIC DNA]</scope>
    <source>
        <strain evidence="2">TBRC 4489</strain>
    </source>
</reference>
<comment type="caution">
    <text evidence="1">The sequence shown here is derived from an EMBL/GenBank/DDBJ whole genome shotgun (WGS) entry which is preliminary data.</text>
</comment>
<dbReference type="EMBL" id="JBHSBM010000018">
    <property type="protein sequence ID" value="MFC4060240.1"/>
    <property type="molecule type" value="Genomic_DNA"/>
</dbReference>
<protein>
    <submittedName>
        <fullName evidence="1">Uncharacterized protein</fullName>
    </submittedName>
</protein>
<proteinExistence type="predicted"/>